<feature type="region of interest" description="Disordered" evidence="1">
    <location>
        <begin position="33"/>
        <end position="66"/>
    </location>
</feature>
<gene>
    <name evidence="2" type="ORF">BJ085DRAFT_28582</name>
</gene>
<evidence type="ECO:0000313" key="3">
    <source>
        <dbReference type="Proteomes" id="UP000268162"/>
    </source>
</evidence>
<dbReference type="EMBL" id="ML002576">
    <property type="protein sequence ID" value="RKP36900.1"/>
    <property type="molecule type" value="Genomic_DNA"/>
</dbReference>
<name>A0A4P9ZW56_9FUNG</name>
<feature type="region of interest" description="Disordered" evidence="1">
    <location>
        <begin position="967"/>
        <end position="988"/>
    </location>
</feature>
<keyword evidence="3" id="KW-1185">Reference proteome</keyword>
<proteinExistence type="predicted"/>
<feature type="compositionally biased region" description="Polar residues" evidence="1">
    <location>
        <begin position="777"/>
        <end position="787"/>
    </location>
</feature>
<feature type="compositionally biased region" description="Low complexity" evidence="1">
    <location>
        <begin position="561"/>
        <end position="571"/>
    </location>
</feature>
<dbReference type="Pfam" id="PF08580">
    <property type="entry name" value="KAR9"/>
    <property type="match status" value="1"/>
</dbReference>
<dbReference type="InterPro" id="IPR013889">
    <property type="entry name" value="Karyogamy_KAR9"/>
</dbReference>
<evidence type="ECO:0008006" key="4">
    <source>
        <dbReference type="Google" id="ProtNLM"/>
    </source>
</evidence>
<feature type="compositionally biased region" description="Polar residues" evidence="1">
    <location>
        <begin position="589"/>
        <end position="602"/>
    </location>
</feature>
<evidence type="ECO:0000313" key="2">
    <source>
        <dbReference type="EMBL" id="RKP36900.1"/>
    </source>
</evidence>
<accession>A0A4P9ZW56</accession>
<dbReference type="AlphaFoldDB" id="A0A4P9ZW56"/>
<dbReference type="Proteomes" id="UP000268162">
    <property type="component" value="Unassembled WGS sequence"/>
</dbReference>
<evidence type="ECO:0000256" key="1">
    <source>
        <dbReference type="SAM" id="MobiDB-lite"/>
    </source>
</evidence>
<feature type="compositionally biased region" description="Low complexity" evidence="1">
    <location>
        <begin position="869"/>
        <end position="880"/>
    </location>
</feature>
<feature type="compositionally biased region" description="Polar residues" evidence="1">
    <location>
        <begin position="819"/>
        <end position="840"/>
    </location>
</feature>
<feature type="region of interest" description="Disordered" evidence="1">
    <location>
        <begin position="492"/>
        <end position="700"/>
    </location>
</feature>
<organism evidence="2 3">
    <name type="scientific">Dimargaris cristalligena</name>
    <dbReference type="NCBI Taxonomy" id="215637"/>
    <lineage>
        <taxon>Eukaryota</taxon>
        <taxon>Fungi</taxon>
        <taxon>Fungi incertae sedis</taxon>
        <taxon>Zoopagomycota</taxon>
        <taxon>Kickxellomycotina</taxon>
        <taxon>Dimargaritomycetes</taxon>
        <taxon>Dimargaritales</taxon>
        <taxon>Dimargaritaceae</taxon>
        <taxon>Dimargaris</taxon>
    </lineage>
</organism>
<protein>
    <recommendedName>
        <fullName evidence="4">Karyogamy protein</fullName>
    </recommendedName>
</protein>
<feature type="compositionally biased region" description="Low complexity" evidence="1">
    <location>
        <begin position="803"/>
        <end position="817"/>
    </location>
</feature>
<dbReference type="STRING" id="215637.A0A4P9ZW56"/>
<feature type="compositionally biased region" description="Polar residues" evidence="1">
    <location>
        <begin position="625"/>
        <end position="643"/>
    </location>
</feature>
<feature type="compositionally biased region" description="Low complexity" evidence="1">
    <location>
        <begin position="670"/>
        <end position="691"/>
    </location>
</feature>
<sequence>MASATSYASDSSVYEDALSAQGDTIDQVLALSPRLAPRPGAPEPPTATLGRLTRRSSVRRDSTKHASVSLPQMLDNFGSGAREVELWLEAAKVYLESIDIRAIPDSNRSCLEFAAMMKDFTPTMELLCELGDSIQSRIERIQASLPPDEQALRDQQANQAKVLLHRILADWKIINLNFGHIKKQLLEAQYADELYAAIYHMQTDIRQYVGSVEAFERQWTATHAPCVSPAHHHYTSESPAPVVATSKSFLGIATEKIQRQEDHALARLHQQVASFEPRLQHLRTRVSKFISIQLNHLLPTDSPFLTFQEFYDVVVREWEDLRDHLELLKRRVISERWVYIFEDLSAEIAADMNNLVHLVQDTRGDIIKVKSTASDSRDLRLGIEAVRSNFYQQRHRPLQTVTKLFRHLATSYDKEVLKQRKPGLVRHYHDLQQTWYEVQEGLCHLEAELNHIIGSPGSQPTSSVSSTDTDSVAILSTVGPLIRALEQYRISEEPSRQVVSPPLSPVSGPTSVADSSSPPGTLAPRKSAPTVPRSLLPRPKTPNINGPPAPTPLTRKSFDASMGSSSRAVSSLEVRRCKTPSLLPRPKTPQRSRATSPSQGYPSQPVPALPIQQRMSPPGDRAKSRATTPVGPTTAYGSPTSLANRMLESPALPRATYTVTLRGKGGGATSSGSTSRSRTPGASSPAPATPSYTDTDSPAITVDGLTNMDVLLTRAKTPTNRLNGGRYSRLLVTPPVLPMSSQRLPRRSVSPTSFMAGLPRMGSPPLHAPMPSLGQALAQSSMTNPSRGPSGGTDRLPPRPRRTSITSSGSSTYSPRTKTPISGTTDRSLSSLILTPNSPQLPLGHLTRTTRQSGSPRIGPASASHRRPIGGAATDIGTGTRSTTEEPTSDILVALANLPQRVALDTKDSLDTAVAKVVAQSPVPISTYRIQTAKYYFGLHHNHELLDSANPGSSSEVGKLAHCRLRSSSLTRPGREPTASQRRSEITPSDCPVQVFGRGSWQDLDLFLLDLSISFLPTNQLPSSIAETTSQLTVDSATSSTAT</sequence>
<feature type="compositionally biased region" description="Low complexity" evidence="1">
    <location>
        <begin position="496"/>
        <end position="512"/>
    </location>
</feature>
<feature type="region of interest" description="Disordered" evidence="1">
    <location>
        <begin position="760"/>
        <end position="885"/>
    </location>
</feature>
<reference evidence="3" key="1">
    <citation type="journal article" date="2018" name="Nat. Microbiol.">
        <title>Leveraging single-cell genomics to expand the fungal tree of life.</title>
        <authorList>
            <person name="Ahrendt S.R."/>
            <person name="Quandt C.A."/>
            <person name="Ciobanu D."/>
            <person name="Clum A."/>
            <person name="Salamov A."/>
            <person name="Andreopoulos B."/>
            <person name="Cheng J.F."/>
            <person name="Woyke T."/>
            <person name="Pelin A."/>
            <person name="Henrissat B."/>
            <person name="Reynolds N.K."/>
            <person name="Benny G.L."/>
            <person name="Smith M.E."/>
            <person name="James T.Y."/>
            <person name="Grigoriev I.V."/>
        </authorList>
    </citation>
    <scope>NUCLEOTIDE SEQUENCE [LARGE SCALE GENOMIC DNA]</scope>
    <source>
        <strain evidence="3">RSA 468</strain>
    </source>
</reference>